<proteinExistence type="predicted"/>
<sequence length="341" mass="36747">MRIAQVMAGAANGGAELFYERMTGALARAGQEVLPVIRREEARAARLAATGLAPVQFRFGGKLDFLTTPGIRRALQGFKPDITMAWMSRAAAHLPRGPWVNIGRLGGYYDLKYFRTCRYLVGNTRGIVDYIAGTGFPAERTAYLPNFVTDFAADTPASRAELGIPEGAPLLLGLGRLHGVKGFDTLIRAMAHLPDVYCVIAGEGPERASLEKLVAELQLGGRVKLPGWRRDTGALLKAADVFVSSSRHEPLGNMVLEAFSSATPVLAASAEGPSEVIRDDEDGVLVPVDDVARLAIAARLLLGDAELRAKLAAAGRARFEREFSEAAVVDIWLDFFAKVTR</sequence>
<dbReference type="InterPro" id="IPR001296">
    <property type="entry name" value="Glyco_trans_1"/>
</dbReference>
<evidence type="ECO:0000313" key="5">
    <source>
        <dbReference type="Proteomes" id="UP000553706"/>
    </source>
</evidence>
<keyword evidence="1" id="KW-0328">Glycosyltransferase</keyword>
<dbReference type="CDD" id="cd03811">
    <property type="entry name" value="GT4_GT28_WabH-like"/>
    <property type="match status" value="1"/>
</dbReference>
<keyword evidence="2 4" id="KW-0808">Transferase</keyword>
<organism evidence="4 5">
    <name type="scientific">Acidocella aromatica</name>
    <dbReference type="NCBI Taxonomy" id="1303579"/>
    <lineage>
        <taxon>Bacteria</taxon>
        <taxon>Pseudomonadati</taxon>
        <taxon>Pseudomonadota</taxon>
        <taxon>Alphaproteobacteria</taxon>
        <taxon>Acetobacterales</taxon>
        <taxon>Acidocellaceae</taxon>
        <taxon>Acidocella</taxon>
    </lineage>
</organism>
<dbReference type="Proteomes" id="UP000553706">
    <property type="component" value="Unassembled WGS sequence"/>
</dbReference>
<reference evidence="4 5" key="1">
    <citation type="submission" date="2020-08" db="EMBL/GenBank/DDBJ databases">
        <title>Genomic Encyclopedia of Type Strains, Phase IV (KMG-IV): sequencing the most valuable type-strain genomes for metagenomic binning, comparative biology and taxonomic classification.</title>
        <authorList>
            <person name="Goeker M."/>
        </authorList>
    </citation>
    <scope>NUCLEOTIDE SEQUENCE [LARGE SCALE GENOMIC DNA]</scope>
    <source>
        <strain evidence="4 5">DSM 27026</strain>
    </source>
</reference>
<evidence type="ECO:0000313" key="4">
    <source>
        <dbReference type="EMBL" id="MBB5372759.1"/>
    </source>
</evidence>
<evidence type="ECO:0000256" key="1">
    <source>
        <dbReference type="ARBA" id="ARBA00022676"/>
    </source>
</evidence>
<dbReference type="Gene3D" id="3.40.50.2000">
    <property type="entry name" value="Glycogen Phosphorylase B"/>
    <property type="match status" value="2"/>
</dbReference>
<feature type="domain" description="Glycosyl transferase family 1" evidence="3">
    <location>
        <begin position="156"/>
        <end position="317"/>
    </location>
</feature>
<protein>
    <submittedName>
        <fullName evidence="4">Glycosyltransferase involved in cell wall biosynthesis</fullName>
    </submittedName>
</protein>
<dbReference type="GO" id="GO:0016757">
    <property type="term" value="F:glycosyltransferase activity"/>
    <property type="evidence" value="ECO:0007669"/>
    <property type="project" value="UniProtKB-KW"/>
</dbReference>
<evidence type="ECO:0000256" key="2">
    <source>
        <dbReference type="ARBA" id="ARBA00022679"/>
    </source>
</evidence>
<evidence type="ECO:0000259" key="3">
    <source>
        <dbReference type="Pfam" id="PF00534"/>
    </source>
</evidence>
<dbReference type="RefSeq" id="WP_183265782.1">
    <property type="nucleotide sequence ID" value="NZ_JACHFJ010000003.1"/>
</dbReference>
<dbReference type="EMBL" id="JACHFJ010000003">
    <property type="protein sequence ID" value="MBB5372759.1"/>
    <property type="molecule type" value="Genomic_DNA"/>
</dbReference>
<gene>
    <name evidence="4" type="ORF">HNP71_001010</name>
</gene>
<name>A0A840VKJ5_9PROT</name>
<dbReference type="SUPFAM" id="SSF53756">
    <property type="entry name" value="UDP-Glycosyltransferase/glycogen phosphorylase"/>
    <property type="match status" value="1"/>
</dbReference>
<accession>A0A840VKJ5</accession>
<keyword evidence="5" id="KW-1185">Reference proteome</keyword>
<dbReference type="Pfam" id="PF00534">
    <property type="entry name" value="Glycos_transf_1"/>
    <property type="match status" value="1"/>
</dbReference>
<dbReference type="AlphaFoldDB" id="A0A840VKJ5"/>
<dbReference type="PANTHER" id="PTHR12526:SF510">
    <property type="entry name" value="D-INOSITOL 3-PHOSPHATE GLYCOSYLTRANSFERASE"/>
    <property type="match status" value="1"/>
</dbReference>
<dbReference type="PANTHER" id="PTHR12526">
    <property type="entry name" value="GLYCOSYLTRANSFERASE"/>
    <property type="match status" value="1"/>
</dbReference>
<comment type="caution">
    <text evidence="4">The sequence shown here is derived from an EMBL/GenBank/DDBJ whole genome shotgun (WGS) entry which is preliminary data.</text>
</comment>